<evidence type="ECO:0000313" key="2">
    <source>
        <dbReference type="EMBL" id="AUS04473.1"/>
    </source>
</evidence>
<dbReference type="EMBL" id="CP025938">
    <property type="protein sequence ID" value="AUS04473.1"/>
    <property type="molecule type" value="Genomic_DNA"/>
</dbReference>
<proteinExistence type="predicted"/>
<feature type="transmembrane region" description="Helical" evidence="1">
    <location>
        <begin position="6"/>
        <end position="27"/>
    </location>
</feature>
<dbReference type="AlphaFoldDB" id="A0A2I7SEZ3"/>
<evidence type="ECO:0000313" key="3">
    <source>
        <dbReference type="Proteomes" id="UP000236592"/>
    </source>
</evidence>
<reference evidence="3" key="1">
    <citation type="submission" date="2018-01" db="EMBL/GenBank/DDBJ databases">
        <title>Complete genome of Tamlana sp. UJ94.</title>
        <authorList>
            <person name="Jung J."/>
            <person name="Chung D."/>
            <person name="Bae S.S."/>
            <person name="Baek K."/>
        </authorList>
    </citation>
    <scope>NUCLEOTIDE SEQUENCE [LARGE SCALE GENOMIC DNA]</scope>
    <source>
        <strain evidence="3">UJ94</strain>
    </source>
</reference>
<dbReference type="RefSeq" id="WP_102994581.1">
    <property type="nucleotide sequence ID" value="NZ_CP025938.1"/>
</dbReference>
<sequence>MNLVLSFLAQLLFAFVGLIDSFFMLFYKVRGEKWYKLTDQRSFEKAFNIDVYGNYQYNELWNVLFSKNGYQFGRFGETMSSCFGKKQKEKSLTWFGWMVLFLINTVDVTKWVNGFKGKGFHCEASIQSDAAIADFIK</sequence>
<name>A0A2I7SEZ3_9FLAO</name>
<keyword evidence="1" id="KW-0812">Transmembrane</keyword>
<dbReference type="KEGG" id="taj:C1A40_02845"/>
<gene>
    <name evidence="2" type="ORF">C1A40_02845</name>
</gene>
<keyword evidence="3" id="KW-1185">Reference proteome</keyword>
<dbReference type="OrthoDB" id="3532303at2"/>
<protein>
    <submittedName>
        <fullName evidence="2">Uncharacterized protein</fullName>
    </submittedName>
</protein>
<evidence type="ECO:0000256" key="1">
    <source>
        <dbReference type="SAM" id="Phobius"/>
    </source>
</evidence>
<accession>A0A2I7SEZ3</accession>
<dbReference type="Proteomes" id="UP000236592">
    <property type="component" value="Chromosome"/>
</dbReference>
<organism evidence="2 3">
    <name type="scientific">Pseudotamlana carrageenivorans</name>
    <dbReference type="NCBI Taxonomy" id="2069432"/>
    <lineage>
        <taxon>Bacteria</taxon>
        <taxon>Pseudomonadati</taxon>
        <taxon>Bacteroidota</taxon>
        <taxon>Flavobacteriia</taxon>
        <taxon>Flavobacteriales</taxon>
        <taxon>Flavobacteriaceae</taxon>
        <taxon>Pseudotamlana</taxon>
    </lineage>
</organism>
<keyword evidence="1" id="KW-1133">Transmembrane helix</keyword>
<keyword evidence="1" id="KW-0472">Membrane</keyword>